<dbReference type="InterPro" id="IPR013321">
    <property type="entry name" value="Arc_rbn_hlx_hlx"/>
</dbReference>
<sequence>MDLTPYVDNLRQELAIAANAGGDEARALAERLTAPLESAARLTLLNALSAAMGEVTRELAPGSVDVRLRGLDPEFVVTAAPALELFYEPRASPPDALSTTPSATPSASAAAFAPSAVTPSASSAAAPEPASPPADADDGAMARINFRLPAHLKGRAESAAAAEGLSVNAWLVRAVSTALDDGERTNAPNRGRGTGTGSTGSVGTGTSSGGRGFTGWVR</sequence>
<evidence type="ECO:0000256" key="1">
    <source>
        <dbReference type="SAM" id="MobiDB-lite"/>
    </source>
</evidence>
<keyword evidence="3" id="KW-1185">Reference proteome</keyword>
<evidence type="ECO:0000313" key="3">
    <source>
        <dbReference type="Proteomes" id="UP000253868"/>
    </source>
</evidence>
<name>A0A345HS32_9ACTN</name>
<gene>
    <name evidence="2" type="ORF">DVK44_19700</name>
</gene>
<protein>
    <recommendedName>
        <fullName evidence="4">Toxin-antitoxin system HicB family antitoxin</fullName>
    </recommendedName>
</protein>
<dbReference type="OrthoDB" id="5193907at2"/>
<dbReference type="SUPFAM" id="SSF47598">
    <property type="entry name" value="Ribbon-helix-helix"/>
    <property type="match status" value="1"/>
</dbReference>
<feature type="compositionally biased region" description="Low complexity" evidence="1">
    <location>
        <begin position="93"/>
        <end position="111"/>
    </location>
</feature>
<feature type="region of interest" description="Disordered" evidence="1">
    <location>
        <begin position="92"/>
        <end position="111"/>
    </location>
</feature>
<proteinExistence type="predicted"/>
<dbReference type="InterPro" id="IPR010985">
    <property type="entry name" value="Ribbon_hlx_hlx"/>
</dbReference>
<dbReference type="Gene3D" id="1.10.1220.10">
    <property type="entry name" value="Met repressor-like"/>
    <property type="match status" value="1"/>
</dbReference>
<accession>A0A345HS32</accession>
<organism evidence="2 3">
    <name type="scientific">Streptomyces paludis</name>
    <dbReference type="NCBI Taxonomy" id="2282738"/>
    <lineage>
        <taxon>Bacteria</taxon>
        <taxon>Bacillati</taxon>
        <taxon>Actinomycetota</taxon>
        <taxon>Actinomycetes</taxon>
        <taxon>Kitasatosporales</taxon>
        <taxon>Streptomycetaceae</taxon>
        <taxon>Streptomyces</taxon>
    </lineage>
</organism>
<dbReference type="Proteomes" id="UP000253868">
    <property type="component" value="Chromosome"/>
</dbReference>
<feature type="region of interest" description="Disordered" evidence="1">
    <location>
        <begin position="181"/>
        <end position="218"/>
    </location>
</feature>
<dbReference type="GO" id="GO:0006355">
    <property type="term" value="P:regulation of DNA-templated transcription"/>
    <property type="evidence" value="ECO:0007669"/>
    <property type="project" value="InterPro"/>
</dbReference>
<dbReference type="RefSeq" id="WP_114660835.1">
    <property type="nucleotide sequence ID" value="NZ_CP031194.1"/>
</dbReference>
<evidence type="ECO:0008006" key="4">
    <source>
        <dbReference type="Google" id="ProtNLM"/>
    </source>
</evidence>
<evidence type="ECO:0000313" key="2">
    <source>
        <dbReference type="EMBL" id="AXG79506.1"/>
    </source>
</evidence>
<dbReference type="EMBL" id="CP031194">
    <property type="protein sequence ID" value="AXG79506.1"/>
    <property type="molecule type" value="Genomic_DNA"/>
</dbReference>
<reference evidence="3" key="1">
    <citation type="submission" date="2018-07" db="EMBL/GenBank/DDBJ databases">
        <authorList>
            <person name="Zhao J."/>
        </authorList>
    </citation>
    <scope>NUCLEOTIDE SEQUENCE [LARGE SCALE GENOMIC DNA]</scope>
    <source>
        <strain evidence="3">GSSD-12</strain>
    </source>
</reference>
<dbReference type="AlphaFoldDB" id="A0A345HS32"/>
<dbReference type="KEGG" id="spad:DVK44_19700"/>
<feature type="compositionally biased region" description="Gly residues" evidence="1">
    <location>
        <begin position="192"/>
        <end position="218"/>
    </location>
</feature>